<comment type="caution">
    <text evidence="1">The sequence shown here is derived from an EMBL/GenBank/DDBJ whole genome shotgun (WGS) entry which is preliminary data.</text>
</comment>
<proteinExistence type="predicted"/>
<sequence>MTVCRGCCCGTTAKHPGVDHAAQLARLRAKLAGVAQLRLSDCLDVCEYSNVVVINPSPAGRSAGARPVWLGFVLDDGAVDDITAWVGAGGPGIADPPATVDLYAFKPSRRVARTVER</sequence>
<evidence type="ECO:0000313" key="1">
    <source>
        <dbReference type="EMBL" id="GIG73164.1"/>
    </source>
</evidence>
<accession>A0A8J3LSI1</accession>
<evidence type="ECO:0008006" key="3">
    <source>
        <dbReference type="Google" id="ProtNLM"/>
    </source>
</evidence>
<dbReference type="EMBL" id="BONU01000007">
    <property type="protein sequence ID" value="GIG73164.1"/>
    <property type="molecule type" value="Genomic_DNA"/>
</dbReference>
<keyword evidence="2" id="KW-1185">Reference proteome</keyword>
<dbReference type="Proteomes" id="UP000653674">
    <property type="component" value="Unassembled WGS sequence"/>
</dbReference>
<gene>
    <name evidence="1" type="ORF">Pfl04_15680</name>
</gene>
<evidence type="ECO:0000313" key="2">
    <source>
        <dbReference type="Proteomes" id="UP000653674"/>
    </source>
</evidence>
<name>A0A8J3LSI1_9ACTN</name>
<protein>
    <recommendedName>
        <fullName evidence="3">(2Fe-2S) ferredoxin domain-containing protein</fullName>
    </recommendedName>
</protein>
<organism evidence="1 2">
    <name type="scientific">Planosporangium flavigriseum</name>
    <dbReference type="NCBI Taxonomy" id="373681"/>
    <lineage>
        <taxon>Bacteria</taxon>
        <taxon>Bacillati</taxon>
        <taxon>Actinomycetota</taxon>
        <taxon>Actinomycetes</taxon>
        <taxon>Micromonosporales</taxon>
        <taxon>Micromonosporaceae</taxon>
        <taxon>Planosporangium</taxon>
    </lineage>
</organism>
<dbReference type="AlphaFoldDB" id="A0A8J3LSI1"/>
<reference evidence="1" key="1">
    <citation type="submission" date="2021-01" db="EMBL/GenBank/DDBJ databases">
        <title>Whole genome shotgun sequence of Planosporangium flavigriseum NBRC 105377.</title>
        <authorList>
            <person name="Komaki H."/>
            <person name="Tamura T."/>
        </authorList>
    </citation>
    <scope>NUCLEOTIDE SEQUENCE</scope>
    <source>
        <strain evidence="1">NBRC 105377</strain>
    </source>
</reference>
<dbReference type="RefSeq" id="WP_203981225.1">
    <property type="nucleotide sequence ID" value="NZ_BAAAQJ010000003.1"/>
</dbReference>